<gene>
    <name evidence="2" type="ORF">F3Y22_tig00110328pilonHSYRG01039</name>
</gene>
<dbReference type="PANTHER" id="PTHR46872:SF4">
    <property type="entry name" value="MYB-LIKE DOMAIN-CONTAINING PROTEIN"/>
    <property type="match status" value="1"/>
</dbReference>
<dbReference type="EMBL" id="VEPZ02000934">
    <property type="protein sequence ID" value="KAE8709989.1"/>
    <property type="molecule type" value="Genomic_DNA"/>
</dbReference>
<evidence type="ECO:0000256" key="1">
    <source>
        <dbReference type="SAM" id="MobiDB-lite"/>
    </source>
</evidence>
<keyword evidence="3" id="KW-1185">Reference proteome</keyword>
<comment type="caution">
    <text evidence="2">The sequence shown here is derived from an EMBL/GenBank/DDBJ whole genome shotgun (WGS) entry which is preliminary data.</text>
</comment>
<proteinExistence type="predicted"/>
<dbReference type="PANTHER" id="PTHR46872">
    <property type="entry name" value="DNA BINDING PROTEIN"/>
    <property type="match status" value="1"/>
</dbReference>
<feature type="region of interest" description="Disordered" evidence="1">
    <location>
        <begin position="346"/>
        <end position="365"/>
    </location>
</feature>
<dbReference type="Proteomes" id="UP000436088">
    <property type="component" value="Unassembled WGS sequence"/>
</dbReference>
<name>A0A6A3B4L0_HIBSY</name>
<protein>
    <submittedName>
        <fullName evidence="2">UDP-glucose 6-dehydrogenase family protein</fullName>
    </submittedName>
</protein>
<sequence length="469" mass="53188">MIHKRPYVDDSQEVACKLPRLWEDAVDLAPVVNGVHHKSAIPDPQISGKREDIYSICQDKGSFAEDQWNKVLNGTSNEYESSTSGCVSHFWWVNSTGIDANADQEVAVHLPLFPEYFASGRQIQDLLHSNEIYQSILSPRMLVSVGPEHQADIPEWSQQDQKNSTDFLDTSDPQVALRSSCAGLMVNDDYGDKMIGYCVIPMPDSEATAKFQCEDSGRRTECECLDQGSVRCVRQHVMEVREKLRENLGQEIFREMGLCDMGEEVAKRWTEEEELAFHNVVLSNPVSMGKNFWDHLSAVIPSRAKEDFIRYYFNVFMLRKRAQQNRIDPVNVDSDDDEWQTIEYENQAEDDNSAVESPVGQGTAAHFGHCHEEDGHVDIEDDNEDGVDSSENVAGDICRAAINEEDKGESFISDYNSNDFQLSSKIQGNNEDDYDIQDDSCTLYEYQREEVECCGLHEAVMDENQPSQE</sequence>
<accession>A0A6A3B4L0</accession>
<evidence type="ECO:0000313" key="2">
    <source>
        <dbReference type="EMBL" id="KAE8709989.1"/>
    </source>
</evidence>
<dbReference type="CDD" id="cd00167">
    <property type="entry name" value="SANT"/>
    <property type="match status" value="1"/>
</dbReference>
<dbReference type="InterPro" id="IPR001005">
    <property type="entry name" value="SANT/Myb"/>
</dbReference>
<organism evidence="2 3">
    <name type="scientific">Hibiscus syriacus</name>
    <name type="common">Rose of Sharon</name>
    <dbReference type="NCBI Taxonomy" id="106335"/>
    <lineage>
        <taxon>Eukaryota</taxon>
        <taxon>Viridiplantae</taxon>
        <taxon>Streptophyta</taxon>
        <taxon>Embryophyta</taxon>
        <taxon>Tracheophyta</taxon>
        <taxon>Spermatophyta</taxon>
        <taxon>Magnoliopsida</taxon>
        <taxon>eudicotyledons</taxon>
        <taxon>Gunneridae</taxon>
        <taxon>Pentapetalae</taxon>
        <taxon>rosids</taxon>
        <taxon>malvids</taxon>
        <taxon>Malvales</taxon>
        <taxon>Malvaceae</taxon>
        <taxon>Malvoideae</taxon>
        <taxon>Hibiscus</taxon>
    </lineage>
</organism>
<evidence type="ECO:0000313" key="3">
    <source>
        <dbReference type="Proteomes" id="UP000436088"/>
    </source>
</evidence>
<reference evidence="2" key="1">
    <citation type="submission" date="2019-09" db="EMBL/GenBank/DDBJ databases">
        <title>Draft genome information of white flower Hibiscus syriacus.</title>
        <authorList>
            <person name="Kim Y.-M."/>
        </authorList>
    </citation>
    <scope>NUCLEOTIDE SEQUENCE [LARGE SCALE GENOMIC DNA]</scope>
    <source>
        <strain evidence="2">YM2019G1</strain>
    </source>
</reference>
<dbReference type="AlphaFoldDB" id="A0A6A3B4L0"/>